<dbReference type="GO" id="GO:0003743">
    <property type="term" value="F:translation initiation factor activity"/>
    <property type="evidence" value="ECO:0007669"/>
    <property type="project" value="UniProtKB-KW"/>
</dbReference>
<dbReference type="PROSITE" id="PS51134">
    <property type="entry name" value="ZF_TFIIB"/>
    <property type="match status" value="1"/>
</dbReference>
<keyword evidence="12" id="KW-1185">Reference proteome</keyword>
<dbReference type="AlphaFoldDB" id="A0A7D5PD45"/>
<dbReference type="Proteomes" id="UP000509346">
    <property type="component" value="Chromosome"/>
</dbReference>
<dbReference type="InterPro" id="IPR013763">
    <property type="entry name" value="Cyclin-like_dom"/>
</dbReference>
<keyword evidence="4 8" id="KW-0863">Zinc-finger</keyword>
<evidence type="ECO:0000256" key="7">
    <source>
        <dbReference type="ARBA" id="ARBA00023163"/>
    </source>
</evidence>
<evidence type="ECO:0000256" key="4">
    <source>
        <dbReference type="ARBA" id="ARBA00022771"/>
    </source>
</evidence>
<dbReference type="Gene3D" id="1.10.472.170">
    <property type="match status" value="1"/>
</dbReference>
<comment type="similarity">
    <text evidence="1">Belongs to the TFIIB family.</text>
</comment>
<keyword evidence="11" id="KW-0396">Initiation factor</keyword>
<evidence type="ECO:0000256" key="8">
    <source>
        <dbReference type="PROSITE-ProRule" id="PRU00469"/>
    </source>
</evidence>
<dbReference type="InterPro" id="IPR013137">
    <property type="entry name" value="Znf_TFIIB"/>
</dbReference>
<dbReference type="Pfam" id="PF00382">
    <property type="entry name" value="TFIIB"/>
    <property type="match status" value="2"/>
</dbReference>
<accession>A0A7D5PD45</accession>
<protein>
    <recommendedName>
        <fullName evidence="2">Transcription initiation factor IIB</fullName>
    </recommendedName>
</protein>
<dbReference type="Gene3D" id="1.10.472.10">
    <property type="entry name" value="Cyclin-like"/>
    <property type="match status" value="1"/>
</dbReference>
<dbReference type="EMBL" id="CP058909">
    <property type="protein sequence ID" value="QLH84025.1"/>
    <property type="molecule type" value="Genomic_DNA"/>
</dbReference>
<dbReference type="GO" id="GO:0017025">
    <property type="term" value="F:TBP-class protein binding"/>
    <property type="evidence" value="ECO:0007669"/>
    <property type="project" value="InterPro"/>
</dbReference>
<keyword evidence="3" id="KW-0677">Repeat</keyword>
<evidence type="ECO:0000256" key="1">
    <source>
        <dbReference type="ARBA" id="ARBA00010857"/>
    </source>
</evidence>
<keyword evidence="5" id="KW-0862">Zinc</keyword>
<feature type="compositionally biased region" description="Basic and acidic residues" evidence="9">
    <location>
        <begin position="16"/>
        <end position="29"/>
    </location>
</feature>
<evidence type="ECO:0000256" key="5">
    <source>
        <dbReference type="ARBA" id="ARBA00022833"/>
    </source>
</evidence>
<dbReference type="InterPro" id="IPR036915">
    <property type="entry name" value="Cyclin-like_sf"/>
</dbReference>
<keyword evidence="11" id="KW-0648">Protein biosynthesis</keyword>
<keyword evidence="6" id="KW-0805">Transcription regulation</keyword>
<dbReference type="OrthoDB" id="7429at2157"/>
<dbReference type="KEGG" id="hpel:HZS54_21335"/>
<evidence type="ECO:0000259" key="10">
    <source>
        <dbReference type="PROSITE" id="PS51134"/>
    </source>
</evidence>
<keyword evidence="7" id="KW-0804">Transcription</keyword>
<feature type="compositionally biased region" description="Low complexity" evidence="9">
    <location>
        <begin position="1"/>
        <end position="15"/>
    </location>
</feature>
<dbReference type="PROSITE" id="PS00782">
    <property type="entry name" value="TFIIB"/>
    <property type="match status" value="1"/>
</dbReference>
<feature type="domain" description="TFIIB-type" evidence="10">
    <location>
        <begin position="24"/>
        <end position="54"/>
    </location>
</feature>
<evidence type="ECO:0000313" key="11">
    <source>
        <dbReference type="EMBL" id="QLH84025.1"/>
    </source>
</evidence>
<dbReference type="PANTHER" id="PTHR11618">
    <property type="entry name" value="TRANSCRIPTION INITIATION FACTOR IIB-RELATED"/>
    <property type="match status" value="1"/>
</dbReference>
<dbReference type="InterPro" id="IPR013150">
    <property type="entry name" value="TFIIB_cyclin"/>
</dbReference>
<dbReference type="PRINTS" id="PR00685">
    <property type="entry name" value="TIFACTORIIB"/>
</dbReference>
<dbReference type="InterPro" id="IPR000812">
    <property type="entry name" value="TFIIB"/>
</dbReference>
<gene>
    <name evidence="11" type="ORF">HZS54_21335</name>
</gene>
<dbReference type="PANTHER" id="PTHR11618:SF13">
    <property type="entry name" value="TRANSCRIPTION INITIATION FACTOR IIB"/>
    <property type="match status" value="1"/>
</dbReference>
<name>A0A7D5PD45_9EURY</name>
<dbReference type="GO" id="GO:0008270">
    <property type="term" value="F:zinc ion binding"/>
    <property type="evidence" value="ECO:0007669"/>
    <property type="project" value="UniProtKB-KW"/>
</dbReference>
<evidence type="ECO:0000256" key="3">
    <source>
        <dbReference type="ARBA" id="ARBA00022737"/>
    </source>
</evidence>
<dbReference type="SUPFAM" id="SSF57783">
    <property type="entry name" value="Zinc beta-ribbon"/>
    <property type="match status" value="1"/>
</dbReference>
<proteinExistence type="inferred from homology"/>
<dbReference type="GO" id="GO:0097550">
    <property type="term" value="C:transcription preinitiation complex"/>
    <property type="evidence" value="ECO:0007669"/>
    <property type="project" value="TreeGrafter"/>
</dbReference>
<reference evidence="11 12" key="1">
    <citation type="submission" date="2020-07" db="EMBL/GenBank/DDBJ databases">
        <title>Halosimplex litoreum sp. nov. and Halosimplex rubrum sp. nov., isolated from different salt environments.</title>
        <authorList>
            <person name="Cui H."/>
        </authorList>
    </citation>
    <scope>NUCLEOTIDE SEQUENCE [LARGE SCALE GENOMIC DNA]</scope>
    <source>
        <strain evidence="11 12">R2</strain>
    </source>
</reference>
<keyword evidence="4 8" id="KW-0479">Metal-binding</keyword>
<evidence type="ECO:0000313" key="12">
    <source>
        <dbReference type="Proteomes" id="UP000509346"/>
    </source>
</evidence>
<dbReference type="SMART" id="SM00385">
    <property type="entry name" value="CYCLIN"/>
    <property type="match status" value="2"/>
</dbReference>
<evidence type="ECO:0000256" key="9">
    <source>
        <dbReference type="SAM" id="MobiDB-lite"/>
    </source>
</evidence>
<dbReference type="GeneID" id="56085190"/>
<dbReference type="SUPFAM" id="SSF47954">
    <property type="entry name" value="Cyclin-like"/>
    <property type="match status" value="2"/>
</dbReference>
<dbReference type="InterPro" id="IPR023486">
    <property type="entry name" value="TFIIB_CS"/>
</dbReference>
<evidence type="ECO:0000256" key="2">
    <source>
        <dbReference type="ARBA" id="ARBA00013932"/>
    </source>
</evidence>
<feature type="region of interest" description="Disordered" evidence="9">
    <location>
        <begin position="1"/>
        <end position="29"/>
    </location>
</feature>
<dbReference type="GO" id="GO:0070897">
    <property type="term" value="P:transcription preinitiation complex assembly"/>
    <property type="evidence" value="ECO:0007669"/>
    <property type="project" value="InterPro"/>
</dbReference>
<dbReference type="RefSeq" id="WP_179919123.1">
    <property type="nucleotide sequence ID" value="NZ_CP058909.1"/>
</dbReference>
<organism evidence="11 12">
    <name type="scientific">Halosimplex pelagicum</name>
    <dbReference type="NCBI Taxonomy" id="869886"/>
    <lineage>
        <taxon>Archaea</taxon>
        <taxon>Methanobacteriati</taxon>
        <taxon>Methanobacteriota</taxon>
        <taxon>Stenosarchaea group</taxon>
        <taxon>Halobacteria</taxon>
        <taxon>Halobacteriales</taxon>
        <taxon>Haloarculaceae</taxon>
        <taxon>Halosimplex</taxon>
    </lineage>
</organism>
<sequence>MTTHTATSTDTVESTRTTETDQRRGRSCEECDGPVLTDDRRGEVVCRDCGLVASETVLVDDRTRGDSDEGGRSVGAATTPRYHDRGLATVIGEADRDALGNTLSDRKRSQVRRLRTWNSRCLAKDGRERSLQFGLSEVDRMASALDRSEPVRETASVLFRRAHEAGVQRGRSLEATATAALYAATRSLELPTTIDDIDERSRVDSQSFVRAYRELVRELSLEVGPPDPTDHVAGLVSDLDADQAVRRRARALLETAKESEYHVGKHPSGLAAAAVYAAGLVEGVDLTQAEVGEAADVSAVTIRNHYSEMLDEWRSEL</sequence>
<evidence type="ECO:0000256" key="6">
    <source>
        <dbReference type="ARBA" id="ARBA00023015"/>
    </source>
</evidence>